<proteinExistence type="inferred from homology"/>
<evidence type="ECO:0000259" key="3">
    <source>
        <dbReference type="Pfam" id="PF02319"/>
    </source>
</evidence>
<feature type="region of interest" description="Disordered" evidence="2">
    <location>
        <begin position="194"/>
        <end position="253"/>
    </location>
</feature>
<dbReference type="EMBL" id="JAUPFM010000081">
    <property type="protein sequence ID" value="KAK2813587.1"/>
    <property type="molecule type" value="Genomic_DNA"/>
</dbReference>
<organism evidence="4 5">
    <name type="scientific">Channa striata</name>
    <name type="common">Snakehead murrel</name>
    <name type="synonym">Ophicephalus striatus</name>
    <dbReference type="NCBI Taxonomy" id="64152"/>
    <lineage>
        <taxon>Eukaryota</taxon>
        <taxon>Metazoa</taxon>
        <taxon>Chordata</taxon>
        <taxon>Craniata</taxon>
        <taxon>Vertebrata</taxon>
        <taxon>Euteleostomi</taxon>
        <taxon>Actinopterygii</taxon>
        <taxon>Neopterygii</taxon>
        <taxon>Teleostei</taxon>
        <taxon>Neoteleostei</taxon>
        <taxon>Acanthomorphata</taxon>
        <taxon>Anabantaria</taxon>
        <taxon>Anabantiformes</taxon>
        <taxon>Channoidei</taxon>
        <taxon>Channidae</taxon>
        <taxon>Channa</taxon>
    </lineage>
</organism>
<dbReference type="GO" id="GO:0005634">
    <property type="term" value="C:nucleus"/>
    <property type="evidence" value="ECO:0007669"/>
    <property type="project" value="UniProtKB-SubCell"/>
</dbReference>
<comment type="subcellular location">
    <subcellularLocation>
        <location evidence="1">Nucleus</location>
    </subcellularLocation>
</comment>
<keyword evidence="1" id="KW-0238">DNA-binding</keyword>
<gene>
    <name evidence="4" type="ORF">Q5P01_000744</name>
</gene>
<dbReference type="GO" id="GO:0006355">
    <property type="term" value="P:regulation of DNA-templated transcription"/>
    <property type="evidence" value="ECO:0007669"/>
    <property type="project" value="InterPro"/>
</dbReference>
<sequence length="385" mass="41885">MPLLTAHGEMHAVRYTRELLKALRQSYSKTPQPSCECTVLRCSEPKAQVSRRVYDVLSVLQGIGIIATRRTSPYTPRRGANGALTAQSHTVYRYVRSNPGVFNTDTLTRECHVPLRRQYEILGVLRGIGLVKKIRNGLFTTTEGNLSPDAQYWKDYLDSIWHEDGRGPGSFVGRDGPSCNLNVTVTSDHRIRLCHPEKTRDPPMASADERSREGTGVDEGRPCELSTRGPAEDVPISLCGETTSGSSGPHGSIAPLALSPTYNEPTDREAASSEAVCDQGARGLDIGDLLEFLEPAEGEGRLDFGFAAFDWEEHLRERTGVDEGRPSELSTRGPAEDVPISLCGETTSGSSGPRGAIAPPPSLRRKRAYGSRGCFERSGCPSNSL</sequence>
<evidence type="ECO:0000256" key="2">
    <source>
        <dbReference type="SAM" id="MobiDB-lite"/>
    </source>
</evidence>
<dbReference type="Pfam" id="PF02319">
    <property type="entry name" value="WHD_E2F_TDP"/>
    <property type="match status" value="1"/>
</dbReference>
<accession>A0AA88IKR0</accession>
<name>A0AA88IKR0_CHASR</name>
<evidence type="ECO:0000313" key="4">
    <source>
        <dbReference type="EMBL" id="KAK2813587.1"/>
    </source>
</evidence>
<dbReference type="GO" id="GO:0005667">
    <property type="term" value="C:transcription regulator complex"/>
    <property type="evidence" value="ECO:0007669"/>
    <property type="project" value="InterPro"/>
</dbReference>
<dbReference type="Proteomes" id="UP001187415">
    <property type="component" value="Unassembled WGS sequence"/>
</dbReference>
<comment type="similarity">
    <text evidence="1">Belongs to the E2F/DP family.</text>
</comment>
<dbReference type="InterPro" id="IPR003316">
    <property type="entry name" value="E2F_WHTH_DNA-bd_dom"/>
</dbReference>
<keyword evidence="1" id="KW-0539">Nucleus</keyword>
<feature type="compositionally biased region" description="Polar residues" evidence="2">
    <location>
        <begin position="240"/>
        <end position="249"/>
    </location>
</feature>
<comment type="caution">
    <text evidence="4">The sequence shown here is derived from an EMBL/GenBank/DDBJ whole genome shotgun (WGS) entry which is preliminary data.</text>
</comment>
<dbReference type="GO" id="GO:0003677">
    <property type="term" value="F:DNA binding"/>
    <property type="evidence" value="ECO:0007669"/>
    <property type="project" value="UniProtKB-KW"/>
</dbReference>
<keyword evidence="5" id="KW-1185">Reference proteome</keyword>
<keyword evidence="1" id="KW-0804">Transcription</keyword>
<reference evidence="4" key="1">
    <citation type="submission" date="2023-07" db="EMBL/GenBank/DDBJ databases">
        <title>Chromosome-level Genome Assembly of Striped Snakehead (Channa striata).</title>
        <authorList>
            <person name="Liu H."/>
        </authorList>
    </citation>
    <scope>NUCLEOTIDE SEQUENCE</scope>
    <source>
        <strain evidence="4">Gz</strain>
        <tissue evidence="4">Muscle</tissue>
    </source>
</reference>
<evidence type="ECO:0000313" key="5">
    <source>
        <dbReference type="Proteomes" id="UP001187415"/>
    </source>
</evidence>
<keyword evidence="1" id="KW-0805">Transcription regulation</keyword>
<feature type="region of interest" description="Disordered" evidence="2">
    <location>
        <begin position="318"/>
        <end position="385"/>
    </location>
</feature>
<protein>
    <recommendedName>
        <fullName evidence="3">E2F/DP family winged-helix DNA-binding domain-containing protein</fullName>
    </recommendedName>
</protein>
<evidence type="ECO:0000256" key="1">
    <source>
        <dbReference type="RuleBase" id="RU003796"/>
    </source>
</evidence>
<feature type="compositionally biased region" description="Basic and acidic residues" evidence="2">
    <location>
        <begin position="194"/>
        <end position="222"/>
    </location>
</feature>
<feature type="domain" description="E2F/DP family winged-helix DNA-binding" evidence="3">
    <location>
        <begin position="83"/>
        <end position="134"/>
    </location>
</feature>
<dbReference type="AlphaFoldDB" id="A0AA88IKR0"/>